<dbReference type="GO" id="GO:0005576">
    <property type="term" value="C:extracellular region"/>
    <property type="evidence" value="ECO:0007669"/>
    <property type="project" value="UniProtKB-SubCell"/>
</dbReference>
<gene>
    <name evidence="5" type="ORF">HPBE_LOCUS26383</name>
</gene>
<accession>A0A183GUL4</accession>
<dbReference type="AlphaFoldDB" id="A0A183GUL4"/>
<dbReference type="GO" id="GO:0009986">
    <property type="term" value="C:cell surface"/>
    <property type="evidence" value="ECO:0007669"/>
    <property type="project" value="InterPro"/>
</dbReference>
<evidence type="ECO:0000313" key="7">
    <source>
        <dbReference type="WBParaSite" id="HPBE_0002638401-mRNA-1"/>
    </source>
</evidence>
<comment type="similarity">
    <text evidence="2">Belongs to the nematode transthyretin-like family.</text>
</comment>
<evidence type="ECO:0000256" key="4">
    <source>
        <dbReference type="ARBA" id="ARBA00022729"/>
    </source>
</evidence>
<dbReference type="PANTHER" id="PTHR21700">
    <property type="entry name" value="TRANSTHYRETIN-LIKE FAMILY PROTEIN-RELATED"/>
    <property type="match status" value="1"/>
</dbReference>
<dbReference type="Proteomes" id="UP000050761">
    <property type="component" value="Unassembled WGS sequence"/>
</dbReference>
<evidence type="ECO:0000313" key="5">
    <source>
        <dbReference type="EMBL" id="VDP57329.1"/>
    </source>
</evidence>
<keyword evidence="6" id="KW-1185">Reference proteome</keyword>
<accession>A0A3P8IJ46</accession>
<keyword evidence="4" id="KW-0732">Signal</keyword>
<reference evidence="7" key="2">
    <citation type="submission" date="2019-09" db="UniProtKB">
        <authorList>
            <consortium name="WormBaseParasite"/>
        </authorList>
    </citation>
    <scope>IDENTIFICATION</scope>
</reference>
<dbReference type="EMBL" id="UZAH01039865">
    <property type="protein sequence ID" value="VDP57329.1"/>
    <property type="molecule type" value="Genomic_DNA"/>
</dbReference>
<reference evidence="5 6" key="1">
    <citation type="submission" date="2018-11" db="EMBL/GenBank/DDBJ databases">
        <authorList>
            <consortium name="Pathogen Informatics"/>
        </authorList>
    </citation>
    <scope>NUCLEOTIDE SEQUENCE [LARGE SCALE GENOMIC DNA]</scope>
</reference>
<dbReference type="OrthoDB" id="73919at2759"/>
<dbReference type="WBParaSite" id="HPBE_0002638401-mRNA-1">
    <property type="protein sequence ID" value="HPBE_0002638401-mRNA-1"/>
    <property type="gene ID" value="HPBE_0002638401"/>
</dbReference>
<dbReference type="Pfam" id="PF01060">
    <property type="entry name" value="TTR-52"/>
    <property type="match status" value="1"/>
</dbReference>
<evidence type="ECO:0000313" key="6">
    <source>
        <dbReference type="Proteomes" id="UP000050761"/>
    </source>
</evidence>
<evidence type="ECO:0000256" key="1">
    <source>
        <dbReference type="ARBA" id="ARBA00004613"/>
    </source>
</evidence>
<dbReference type="InterPro" id="IPR038479">
    <property type="entry name" value="Transthyretin-like_sf"/>
</dbReference>
<dbReference type="Gene3D" id="2.60.40.3330">
    <property type="match status" value="1"/>
</dbReference>
<evidence type="ECO:0000256" key="2">
    <source>
        <dbReference type="ARBA" id="ARBA00010112"/>
    </source>
</evidence>
<sequence length="164" mass="18452">MSLQKIDRRRSSPRFQRTNLPFQMRLFALILALTLLVVCDGVLGIGRTQSVAVSGHLQCNGVPSANVKVKLYDREVLIDTKLDEGRTDKNGYFRLAGFKTEISSIDPKVNIYHRCNYKGPCYKKLPIKIPKDYITSGQTPKKTYDIGTLNLANKFPGVETDCIN</sequence>
<proteinExistence type="inferred from homology"/>
<dbReference type="PANTHER" id="PTHR21700:SF24">
    <property type="entry name" value="TRANSTHYRETIN-LIKE FAMILY PROTEIN"/>
    <property type="match status" value="1"/>
</dbReference>
<protein>
    <submittedName>
        <fullName evidence="7">Transthyretin-like family protein</fullName>
    </submittedName>
</protein>
<evidence type="ECO:0000256" key="3">
    <source>
        <dbReference type="ARBA" id="ARBA00022525"/>
    </source>
</evidence>
<keyword evidence="3" id="KW-0964">Secreted</keyword>
<comment type="subcellular location">
    <subcellularLocation>
        <location evidence="1">Secreted</location>
    </subcellularLocation>
</comment>
<name>A0A183GUL4_HELPZ</name>
<organism evidence="6 7">
    <name type="scientific">Heligmosomoides polygyrus</name>
    <name type="common">Parasitic roundworm</name>
    <dbReference type="NCBI Taxonomy" id="6339"/>
    <lineage>
        <taxon>Eukaryota</taxon>
        <taxon>Metazoa</taxon>
        <taxon>Ecdysozoa</taxon>
        <taxon>Nematoda</taxon>
        <taxon>Chromadorea</taxon>
        <taxon>Rhabditida</taxon>
        <taxon>Rhabditina</taxon>
        <taxon>Rhabditomorpha</taxon>
        <taxon>Strongyloidea</taxon>
        <taxon>Heligmosomidae</taxon>
        <taxon>Heligmosomoides</taxon>
    </lineage>
</organism>
<dbReference type="InterPro" id="IPR001534">
    <property type="entry name" value="Transthyretin-like"/>
</dbReference>